<gene>
    <name evidence="1" type="ORF">M9978_13860</name>
</gene>
<name>A0A9X2HS02_9SPHN</name>
<proteinExistence type="predicted"/>
<keyword evidence="2" id="KW-1185">Reference proteome</keyword>
<sequence>MTTTALARVAVICSRQGMTPVSDLQQLVASTLARAPDWLKQGLVSKEEKQRREAEESLAAMIATALASSNAN</sequence>
<organism evidence="1 2">
    <name type="scientific">Sphingomonas tagetis</name>
    <dbReference type="NCBI Taxonomy" id="2949092"/>
    <lineage>
        <taxon>Bacteria</taxon>
        <taxon>Pseudomonadati</taxon>
        <taxon>Pseudomonadota</taxon>
        <taxon>Alphaproteobacteria</taxon>
        <taxon>Sphingomonadales</taxon>
        <taxon>Sphingomonadaceae</taxon>
        <taxon>Sphingomonas</taxon>
    </lineage>
</organism>
<reference evidence="1" key="1">
    <citation type="submission" date="2022-05" db="EMBL/GenBank/DDBJ databases">
        <title>Sphingomonas sp. strain MG17 Genome sequencing and assembly.</title>
        <authorList>
            <person name="Kim I."/>
        </authorList>
    </citation>
    <scope>NUCLEOTIDE SEQUENCE</scope>
    <source>
        <strain evidence="1">MG17</strain>
    </source>
</reference>
<dbReference type="InterPro" id="IPR046662">
    <property type="entry name" value="DUF6771"/>
</dbReference>
<dbReference type="Proteomes" id="UP001139451">
    <property type="component" value="Unassembled WGS sequence"/>
</dbReference>
<dbReference type="EMBL" id="JAMLDX010000010">
    <property type="protein sequence ID" value="MCP3731510.1"/>
    <property type="molecule type" value="Genomic_DNA"/>
</dbReference>
<protein>
    <submittedName>
        <fullName evidence="1">Uncharacterized protein</fullName>
    </submittedName>
</protein>
<evidence type="ECO:0000313" key="2">
    <source>
        <dbReference type="Proteomes" id="UP001139451"/>
    </source>
</evidence>
<evidence type="ECO:0000313" key="1">
    <source>
        <dbReference type="EMBL" id="MCP3731510.1"/>
    </source>
</evidence>
<dbReference type="AlphaFoldDB" id="A0A9X2HS02"/>
<dbReference type="Pfam" id="PF20561">
    <property type="entry name" value="DUF6771"/>
    <property type="match status" value="1"/>
</dbReference>
<accession>A0A9X2HS02</accession>
<comment type="caution">
    <text evidence="1">The sequence shown here is derived from an EMBL/GenBank/DDBJ whole genome shotgun (WGS) entry which is preliminary data.</text>
</comment>